<dbReference type="PANTHER" id="PTHR16119">
    <property type="entry name" value="TRANSMEMBRANE PROTEIN 144"/>
    <property type="match status" value="1"/>
</dbReference>
<comment type="caution">
    <text evidence="7">The sequence shown here is derived from an EMBL/GenBank/DDBJ whole genome shotgun (WGS) entry which is preliminary data.</text>
</comment>
<name>A0ABD6ESD5_9BILA</name>
<evidence type="ECO:0000256" key="5">
    <source>
        <dbReference type="ARBA" id="ARBA00023136"/>
    </source>
</evidence>
<dbReference type="PANTHER" id="PTHR16119:SF17">
    <property type="entry name" value="TRANSMEMBRANE PROTEIN 144"/>
    <property type="match status" value="1"/>
</dbReference>
<feature type="transmembrane region" description="Helical" evidence="6">
    <location>
        <begin position="6"/>
        <end position="25"/>
    </location>
</feature>
<dbReference type="GO" id="GO:0016020">
    <property type="term" value="C:membrane"/>
    <property type="evidence" value="ECO:0007669"/>
    <property type="project" value="UniProtKB-SubCell"/>
</dbReference>
<evidence type="ECO:0000256" key="4">
    <source>
        <dbReference type="ARBA" id="ARBA00022989"/>
    </source>
</evidence>
<evidence type="ECO:0000313" key="8">
    <source>
        <dbReference type="Proteomes" id="UP001608902"/>
    </source>
</evidence>
<feature type="transmembrane region" description="Helical" evidence="6">
    <location>
        <begin position="37"/>
        <end position="56"/>
    </location>
</feature>
<evidence type="ECO:0000256" key="2">
    <source>
        <dbReference type="ARBA" id="ARBA00005731"/>
    </source>
</evidence>
<dbReference type="EMBL" id="JBGFUD010005452">
    <property type="protein sequence ID" value="MFH4980366.1"/>
    <property type="molecule type" value="Genomic_DNA"/>
</dbReference>
<keyword evidence="5 6" id="KW-0472">Membrane</keyword>
<dbReference type="AlphaFoldDB" id="A0ABD6ESD5"/>
<reference evidence="7 8" key="1">
    <citation type="submission" date="2024-08" db="EMBL/GenBank/DDBJ databases">
        <title>Gnathostoma spinigerum genome.</title>
        <authorList>
            <person name="Gonzalez-Bertolin B."/>
            <person name="Monzon S."/>
            <person name="Zaballos A."/>
            <person name="Jimenez P."/>
            <person name="Dekumyoy P."/>
            <person name="Varona S."/>
            <person name="Cuesta I."/>
            <person name="Sumanam S."/>
            <person name="Adisakwattana P."/>
            <person name="Gasser R.B."/>
            <person name="Hernandez-Gonzalez A."/>
            <person name="Young N.D."/>
            <person name="Perteguer M.J."/>
        </authorList>
    </citation>
    <scope>NUCLEOTIDE SEQUENCE [LARGE SCALE GENOMIC DNA]</scope>
    <source>
        <strain evidence="7">AL3</strain>
        <tissue evidence="7">Liver</tissue>
    </source>
</reference>
<evidence type="ECO:0008006" key="9">
    <source>
        <dbReference type="Google" id="ProtNLM"/>
    </source>
</evidence>
<dbReference type="Proteomes" id="UP001608902">
    <property type="component" value="Unassembled WGS sequence"/>
</dbReference>
<feature type="transmembrane region" description="Helical" evidence="6">
    <location>
        <begin position="93"/>
        <end position="112"/>
    </location>
</feature>
<gene>
    <name evidence="7" type="ORF">AB6A40_007075</name>
</gene>
<evidence type="ECO:0000313" key="7">
    <source>
        <dbReference type="EMBL" id="MFH4980366.1"/>
    </source>
</evidence>
<evidence type="ECO:0000256" key="1">
    <source>
        <dbReference type="ARBA" id="ARBA00004141"/>
    </source>
</evidence>
<feature type="transmembrane region" description="Helical" evidence="6">
    <location>
        <begin position="62"/>
        <end position="86"/>
    </location>
</feature>
<organism evidence="7 8">
    <name type="scientific">Gnathostoma spinigerum</name>
    <dbReference type="NCBI Taxonomy" id="75299"/>
    <lineage>
        <taxon>Eukaryota</taxon>
        <taxon>Metazoa</taxon>
        <taxon>Ecdysozoa</taxon>
        <taxon>Nematoda</taxon>
        <taxon>Chromadorea</taxon>
        <taxon>Rhabditida</taxon>
        <taxon>Spirurina</taxon>
        <taxon>Gnathostomatomorpha</taxon>
        <taxon>Gnathostomatoidea</taxon>
        <taxon>Gnathostomatidae</taxon>
        <taxon>Gnathostoma</taxon>
    </lineage>
</organism>
<keyword evidence="8" id="KW-1185">Reference proteome</keyword>
<feature type="transmembrane region" description="Helical" evidence="6">
    <location>
        <begin position="124"/>
        <end position="143"/>
    </location>
</feature>
<sequence length="232" mass="24843">MVLDGTAIGLGACAVSSIFFGSMFVPIKRFDMGDGLFVQWIMGVSIFVIGMATNAVEGFPSMQPLAMLGGMLWALGNVAAVPILSLIGMGMGILVWGTANCVVGWACGRYGLFGLKANIPANTTLNYIGLILVICGGVLFSHLRPSSTITSRFSSDSPVTHEHVNPSHSDVEEEIDETSNLLQLQAKISKRKRVLGIALSVVSGIFYGVNFVPVIYIQEHTDKVFMPLYVPV</sequence>
<evidence type="ECO:0000256" key="6">
    <source>
        <dbReference type="SAM" id="Phobius"/>
    </source>
</evidence>
<keyword evidence="3 6" id="KW-0812">Transmembrane</keyword>
<keyword evidence="4 6" id="KW-1133">Transmembrane helix</keyword>
<dbReference type="Pfam" id="PF07857">
    <property type="entry name" value="TMEM144"/>
    <property type="match status" value="1"/>
</dbReference>
<protein>
    <recommendedName>
        <fullName evidence="9">Transmembrane protein 144</fullName>
    </recommendedName>
</protein>
<comment type="subcellular location">
    <subcellularLocation>
        <location evidence="1">Membrane</location>
        <topology evidence="1">Multi-pass membrane protein</topology>
    </subcellularLocation>
</comment>
<comment type="similarity">
    <text evidence="2">Belongs to the TMEM144 family.</text>
</comment>
<accession>A0ABD6ESD5</accession>
<evidence type="ECO:0000256" key="3">
    <source>
        <dbReference type="ARBA" id="ARBA00022692"/>
    </source>
</evidence>
<proteinExistence type="inferred from homology"/>
<dbReference type="InterPro" id="IPR010651">
    <property type="entry name" value="Sugar_transport"/>
</dbReference>
<feature type="transmembrane region" description="Helical" evidence="6">
    <location>
        <begin position="194"/>
        <end position="217"/>
    </location>
</feature>
<dbReference type="InterPro" id="IPR012435">
    <property type="entry name" value="TMEM144"/>
</dbReference>